<dbReference type="SUPFAM" id="SSF51110">
    <property type="entry name" value="alpha-D-mannose-specific plant lectins"/>
    <property type="match status" value="1"/>
</dbReference>
<evidence type="ECO:0000259" key="3">
    <source>
        <dbReference type="PROSITE" id="PS50927"/>
    </source>
</evidence>
<evidence type="ECO:0000256" key="1">
    <source>
        <dbReference type="SAM" id="MobiDB-lite"/>
    </source>
</evidence>
<feature type="compositionally biased region" description="Low complexity" evidence="1">
    <location>
        <begin position="293"/>
        <end position="305"/>
    </location>
</feature>
<organism evidence="4 5">
    <name type="scientific">Kitasatospora cystarginea</name>
    <dbReference type="NCBI Taxonomy" id="58350"/>
    <lineage>
        <taxon>Bacteria</taxon>
        <taxon>Bacillati</taxon>
        <taxon>Actinomycetota</taxon>
        <taxon>Actinomycetes</taxon>
        <taxon>Kitasatosporales</taxon>
        <taxon>Streptomycetaceae</taxon>
        <taxon>Kitasatospora</taxon>
    </lineage>
</organism>
<evidence type="ECO:0000313" key="4">
    <source>
        <dbReference type="EMBL" id="GAA2276671.1"/>
    </source>
</evidence>
<sequence>MKRKGIHMSKHVSRAAKFIAGISAATASVFIAPTAANAVVAPRGVPYSCYETSSSGINIYSGHDLGIASGYCVGSHEFVMQWDGNLVQYNNNTPLWSSGTYGHFGATVWFQSDGNLVVYPAGGGPGGPALWASGTYNHPGAHLAIQADGNIVIDPWWAPSWPIVWQRTYSVARQWWLDSDGRVDWAQLPLETAFEGEQLGRWVRSQRAGWAELDQEQRDLLTALDIAEDQELAAARAGAAAKPKVSRADRFQQHLAALAAFVEREGHAKVPRAQDRGGAVTGHLVEQPKGPPGQAQRGAARTAGGPQSGLVGGCMAWRGSRCATRMVSVGLRDVRGSGRG</sequence>
<dbReference type="Proteomes" id="UP001500305">
    <property type="component" value="Unassembled WGS sequence"/>
</dbReference>
<accession>A0ABN3EXT0</accession>
<dbReference type="InterPro" id="IPR001480">
    <property type="entry name" value="Bulb-type_lectin_dom"/>
</dbReference>
<evidence type="ECO:0000313" key="5">
    <source>
        <dbReference type="Proteomes" id="UP001500305"/>
    </source>
</evidence>
<comment type="caution">
    <text evidence="4">The sequence shown here is derived from an EMBL/GenBank/DDBJ whole genome shotgun (WGS) entry which is preliminary data.</text>
</comment>
<keyword evidence="2" id="KW-0732">Signal</keyword>
<gene>
    <name evidence="4" type="ORF">GCM10010430_73220</name>
</gene>
<name>A0ABN3EXT0_9ACTN</name>
<dbReference type="Gene3D" id="2.90.10.10">
    <property type="entry name" value="Bulb-type lectin domain"/>
    <property type="match status" value="2"/>
</dbReference>
<feature type="chain" id="PRO_5046259756" description="Bulb-type lectin domain-containing protein" evidence="2">
    <location>
        <begin position="39"/>
        <end position="340"/>
    </location>
</feature>
<proteinExistence type="predicted"/>
<feature type="signal peptide" evidence="2">
    <location>
        <begin position="1"/>
        <end position="38"/>
    </location>
</feature>
<feature type="region of interest" description="Disordered" evidence="1">
    <location>
        <begin position="282"/>
        <end position="306"/>
    </location>
</feature>
<evidence type="ECO:0000256" key="2">
    <source>
        <dbReference type="SAM" id="SignalP"/>
    </source>
</evidence>
<dbReference type="EMBL" id="BAAATR010000055">
    <property type="protein sequence ID" value="GAA2276671.1"/>
    <property type="molecule type" value="Genomic_DNA"/>
</dbReference>
<reference evidence="4 5" key="1">
    <citation type="journal article" date="2019" name="Int. J. Syst. Evol. Microbiol.">
        <title>The Global Catalogue of Microorganisms (GCM) 10K type strain sequencing project: providing services to taxonomists for standard genome sequencing and annotation.</title>
        <authorList>
            <consortium name="The Broad Institute Genomics Platform"/>
            <consortium name="The Broad Institute Genome Sequencing Center for Infectious Disease"/>
            <person name="Wu L."/>
            <person name="Ma J."/>
        </authorList>
    </citation>
    <scope>NUCLEOTIDE SEQUENCE [LARGE SCALE GENOMIC DNA]</scope>
    <source>
        <strain evidence="4 5">JCM 7356</strain>
    </source>
</reference>
<dbReference type="PROSITE" id="PS50927">
    <property type="entry name" value="BULB_LECTIN"/>
    <property type="match status" value="1"/>
</dbReference>
<keyword evidence="5" id="KW-1185">Reference proteome</keyword>
<feature type="domain" description="Bulb-type lectin" evidence="3">
    <location>
        <begin position="50"/>
        <end position="166"/>
    </location>
</feature>
<protein>
    <recommendedName>
        <fullName evidence="3">Bulb-type lectin domain-containing protein</fullName>
    </recommendedName>
</protein>
<dbReference type="SMART" id="SM00108">
    <property type="entry name" value="B_lectin"/>
    <property type="match status" value="1"/>
</dbReference>
<dbReference type="InterPro" id="IPR036426">
    <property type="entry name" value="Bulb-type_lectin_dom_sf"/>
</dbReference>